<keyword evidence="1 6" id="KW-0028">Amino-acid biosynthesis</keyword>
<keyword evidence="9" id="KW-1185">Reference proteome</keyword>
<dbReference type="InterPro" id="IPR036412">
    <property type="entry name" value="HAD-like_sf"/>
</dbReference>
<dbReference type="CDD" id="cd01629">
    <property type="entry name" value="HAD_EP"/>
    <property type="match status" value="1"/>
</dbReference>
<dbReference type="GO" id="GO:0005737">
    <property type="term" value="C:cytoplasm"/>
    <property type="evidence" value="ECO:0007669"/>
    <property type="project" value="UniProtKB-SubCell"/>
</dbReference>
<comment type="subunit">
    <text evidence="6">Monomer.</text>
</comment>
<dbReference type="Proteomes" id="UP000780801">
    <property type="component" value="Unassembled WGS sequence"/>
</dbReference>
<dbReference type="EC" id="3.1.3.77" evidence="6"/>
<protein>
    <recommendedName>
        <fullName evidence="6">Enolase-phosphatase E1</fullName>
        <ecNumber evidence="6">3.1.3.77</ecNumber>
    </recommendedName>
    <alternativeName>
        <fullName evidence="6">2,3-diketo-5-methylthio-1-phosphopentane phosphatase</fullName>
    </alternativeName>
</protein>
<feature type="binding site" evidence="6">
    <location>
        <position position="121"/>
    </location>
    <ligand>
        <name>Mg(2+)</name>
        <dbReference type="ChEBI" id="CHEBI:18420"/>
    </ligand>
</feature>
<feature type="compositionally biased region" description="Polar residues" evidence="7">
    <location>
        <begin position="1"/>
        <end position="12"/>
    </location>
</feature>
<gene>
    <name evidence="6" type="primary">UTR4</name>
    <name evidence="8" type="ORF">BGW38_002232</name>
</gene>
<dbReference type="FunFam" id="3.40.50.1000:FF:000079">
    <property type="entry name" value="Enolase-phosphatase E1"/>
    <property type="match status" value="1"/>
</dbReference>
<evidence type="ECO:0000256" key="5">
    <source>
        <dbReference type="ARBA" id="ARBA00023167"/>
    </source>
</evidence>
<keyword evidence="5 6" id="KW-0486">Methionine biosynthesis</keyword>
<dbReference type="NCBIfam" id="TIGR01691">
    <property type="entry name" value="enolase-ppase"/>
    <property type="match status" value="1"/>
</dbReference>
<dbReference type="HAMAP" id="MF_03117">
    <property type="entry name" value="Salvage_MtnC_euk"/>
    <property type="match status" value="1"/>
</dbReference>
<name>A0A9P6KD15_9FUNG</name>
<comment type="cofactor">
    <cofactor evidence="6">
        <name>Mg(2+)</name>
        <dbReference type="ChEBI" id="CHEBI:18420"/>
    </cofactor>
    <text evidence="6">Binds 1 Mg(2+) ion per subunit.</text>
</comment>
<dbReference type="Gene3D" id="1.10.720.60">
    <property type="match status" value="1"/>
</dbReference>
<keyword evidence="2 6" id="KW-0479">Metal-binding</keyword>
<dbReference type="SFLD" id="SFLDG01133">
    <property type="entry name" value="C1.5.4:_Enolase-phosphatase_Li"/>
    <property type="match status" value="1"/>
</dbReference>
<dbReference type="NCBIfam" id="TIGR01549">
    <property type="entry name" value="HAD-SF-IA-v1"/>
    <property type="match status" value="1"/>
</dbReference>
<reference evidence="8" key="1">
    <citation type="journal article" date="2020" name="Fungal Divers.">
        <title>Resolving the Mortierellaceae phylogeny through synthesis of multi-gene phylogenetics and phylogenomics.</title>
        <authorList>
            <person name="Vandepol N."/>
            <person name="Liber J."/>
            <person name="Desiro A."/>
            <person name="Na H."/>
            <person name="Kennedy M."/>
            <person name="Barry K."/>
            <person name="Grigoriev I.V."/>
            <person name="Miller A.N."/>
            <person name="O'Donnell K."/>
            <person name="Stajich J.E."/>
            <person name="Bonito G."/>
        </authorList>
    </citation>
    <scope>NUCLEOTIDE SEQUENCE</scope>
    <source>
        <strain evidence="8">KOD1015</strain>
    </source>
</reference>
<keyword evidence="6" id="KW-0963">Cytoplasm</keyword>
<dbReference type="SFLD" id="SFLDF00044">
    <property type="entry name" value="enolase-phosphatase"/>
    <property type="match status" value="1"/>
</dbReference>
<feature type="region of interest" description="Disordered" evidence="7">
    <location>
        <begin position="1"/>
        <end position="77"/>
    </location>
</feature>
<feature type="binding site" evidence="6">
    <location>
        <position position="315"/>
    </location>
    <ligand>
        <name>Mg(2+)</name>
        <dbReference type="ChEBI" id="CHEBI:18420"/>
    </ligand>
</feature>
<dbReference type="Pfam" id="PF00702">
    <property type="entry name" value="Hydrolase"/>
    <property type="match status" value="1"/>
</dbReference>
<keyword evidence="4 6" id="KW-0460">Magnesium</keyword>
<evidence type="ECO:0000256" key="1">
    <source>
        <dbReference type="ARBA" id="ARBA00022605"/>
    </source>
</evidence>
<comment type="pathway">
    <text evidence="6">Amino-acid biosynthesis; L-methionine biosynthesis via salvage pathway; L-methionine from S-methyl-5-thio-alpha-D-ribose 1-phosphate: step 4/6.</text>
</comment>
<dbReference type="PANTHER" id="PTHR20371">
    <property type="entry name" value="ENOLASE-PHOSPHATASE E1"/>
    <property type="match status" value="1"/>
</dbReference>
<dbReference type="InterPro" id="IPR023214">
    <property type="entry name" value="HAD_sf"/>
</dbReference>
<evidence type="ECO:0000256" key="6">
    <source>
        <dbReference type="HAMAP-Rule" id="MF_03117"/>
    </source>
</evidence>
<evidence type="ECO:0000256" key="2">
    <source>
        <dbReference type="ARBA" id="ARBA00022723"/>
    </source>
</evidence>
<evidence type="ECO:0000256" key="3">
    <source>
        <dbReference type="ARBA" id="ARBA00022801"/>
    </source>
</evidence>
<feature type="binding site" evidence="6">
    <location>
        <position position="119"/>
    </location>
    <ligand>
        <name>Mg(2+)</name>
        <dbReference type="ChEBI" id="CHEBI:18420"/>
    </ligand>
</feature>
<dbReference type="OrthoDB" id="272500at2759"/>
<feature type="compositionally biased region" description="Polar residues" evidence="7">
    <location>
        <begin position="60"/>
        <end position="74"/>
    </location>
</feature>
<dbReference type="InterPro" id="IPR023943">
    <property type="entry name" value="Enolase-ppase_E1"/>
</dbReference>
<dbReference type="InterPro" id="IPR027511">
    <property type="entry name" value="ENOPH1_eukaryotes"/>
</dbReference>
<dbReference type="SFLD" id="SFLDG01129">
    <property type="entry name" value="C1.5:_HAD__Beta-PGM__Phosphata"/>
    <property type="match status" value="1"/>
</dbReference>
<dbReference type="AlphaFoldDB" id="A0A9P6KD15"/>
<evidence type="ECO:0000256" key="4">
    <source>
        <dbReference type="ARBA" id="ARBA00022842"/>
    </source>
</evidence>
<dbReference type="GO" id="GO:0000287">
    <property type="term" value="F:magnesium ion binding"/>
    <property type="evidence" value="ECO:0007669"/>
    <property type="project" value="UniProtKB-UniRule"/>
</dbReference>
<accession>A0A9P6KD15</accession>
<comment type="pathway">
    <text evidence="6">Amino-acid biosynthesis; L-methionine biosynthesis via salvage pathway; L-methionine from S-methyl-5-thio-alpha-D-ribose 1-phosphate: step 3/6.</text>
</comment>
<keyword evidence="3 6" id="KW-0378">Hydrolase</keyword>
<evidence type="ECO:0000313" key="8">
    <source>
        <dbReference type="EMBL" id="KAF9580929.1"/>
    </source>
</evidence>
<dbReference type="EMBL" id="JAABOA010001769">
    <property type="protein sequence ID" value="KAF9580929.1"/>
    <property type="molecule type" value="Genomic_DNA"/>
</dbReference>
<comment type="function">
    <text evidence="6">Bifunctional enzyme that catalyzes the enolization of 2,3-diketo-5-methylthiopentyl-1-phosphate (DK-MTP-1-P) into the intermediate 2-hydroxy-3-keto-5-methylthiopentenyl-1-phosphate (HK-MTPenyl-1-P), which is then dephosphorylated to form the acireductone 1,2-dihydroxy-3-keto-5-methylthiopentene (DHK-MTPene).</text>
</comment>
<dbReference type="SFLD" id="SFLDS00003">
    <property type="entry name" value="Haloacid_Dehalogenase"/>
    <property type="match status" value="1"/>
</dbReference>
<dbReference type="HAMAP" id="MF_01681">
    <property type="entry name" value="Salvage_MtnC"/>
    <property type="match status" value="1"/>
</dbReference>
<feature type="compositionally biased region" description="Low complexity" evidence="7">
    <location>
        <begin position="13"/>
        <end position="45"/>
    </location>
</feature>
<dbReference type="SUPFAM" id="SSF56784">
    <property type="entry name" value="HAD-like"/>
    <property type="match status" value="1"/>
</dbReference>
<feature type="binding site" evidence="6">
    <location>
        <begin position="256"/>
        <end position="257"/>
    </location>
    <ligand>
        <name>substrate</name>
    </ligand>
</feature>
<comment type="similarity">
    <text evidence="6">Belongs to the HAD-like hydrolase superfamily. MasA/MtnC family.</text>
</comment>
<dbReference type="InterPro" id="IPR006439">
    <property type="entry name" value="HAD-SF_hydro_IA"/>
</dbReference>
<dbReference type="Gene3D" id="3.40.50.1000">
    <property type="entry name" value="HAD superfamily/HAD-like"/>
    <property type="match status" value="1"/>
</dbReference>
<proteinExistence type="inferred from homology"/>
<evidence type="ECO:0000256" key="7">
    <source>
        <dbReference type="SAM" id="MobiDB-lite"/>
    </source>
</evidence>
<comment type="subcellular location">
    <subcellularLocation>
        <location evidence="6">Cytoplasm</location>
    </subcellularLocation>
    <subcellularLocation>
        <location evidence="6">Nucleus</location>
    </subcellularLocation>
</comment>
<organism evidence="8 9">
    <name type="scientific">Lunasporangiospora selenospora</name>
    <dbReference type="NCBI Taxonomy" id="979761"/>
    <lineage>
        <taxon>Eukaryota</taxon>
        <taxon>Fungi</taxon>
        <taxon>Fungi incertae sedis</taxon>
        <taxon>Mucoromycota</taxon>
        <taxon>Mortierellomycotina</taxon>
        <taxon>Mortierellomycetes</taxon>
        <taxon>Mortierellales</taxon>
        <taxon>Mortierellaceae</taxon>
        <taxon>Lunasporangiospora</taxon>
    </lineage>
</organism>
<evidence type="ECO:0000313" key="9">
    <source>
        <dbReference type="Proteomes" id="UP000780801"/>
    </source>
</evidence>
<feature type="binding site" evidence="6">
    <location>
        <position position="290"/>
    </location>
    <ligand>
        <name>substrate</name>
    </ligand>
</feature>
<dbReference type="GO" id="GO:0005634">
    <property type="term" value="C:nucleus"/>
    <property type="evidence" value="ECO:0007669"/>
    <property type="project" value="UniProtKB-SubCell"/>
</dbReference>
<keyword evidence="6" id="KW-0539">Nucleus</keyword>
<dbReference type="GO" id="GO:0043874">
    <property type="term" value="F:acireductone synthase activity"/>
    <property type="evidence" value="ECO:0007669"/>
    <property type="project" value="UniProtKB-EC"/>
</dbReference>
<comment type="caution">
    <text evidence="8">The sequence shown here is derived from an EMBL/GenBank/DDBJ whole genome shotgun (WGS) entry which is preliminary data.</text>
</comment>
<dbReference type="PANTHER" id="PTHR20371:SF1">
    <property type="entry name" value="ENOLASE-PHOSPHATASE E1"/>
    <property type="match status" value="1"/>
</dbReference>
<dbReference type="GO" id="GO:0019509">
    <property type="term" value="P:L-methionine salvage from methylthioadenosine"/>
    <property type="evidence" value="ECO:0007669"/>
    <property type="project" value="UniProtKB-UniRule"/>
</dbReference>
<comment type="catalytic activity">
    <reaction evidence="6">
        <text>5-methylsulfanyl-2,3-dioxopentyl phosphate + H2O = 1,2-dihydroxy-5-(methylsulfanyl)pent-1-en-3-one + phosphate</text>
        <dbReference type="Rhea" id="RHEA:21700"/>
        <dbReference type="ChEBI" id="CHEBI:15377"/>
        <dbReference type="ChEBI" id="CHEBI:43474"/>
        <dbReference type="ChEBI" id="CHEBI:49252"/>
        <dbReference type="ChEBI" id="CHEBI:58828"/>
        <dbReference type="EC" id="3.1.3.77"/>
    </reaction>
</comment>
<sequence length="362" mass="38948">MVVTRSRSSNQGAAPAATATKPAAPAKRKSNAASTKAAKAAKSTNGSTPGESKDEEDANGNDTLPASETASDNAQAIAEAETTKTVVAAEPTAASKEEPTTQSEAGQGSLQSYDIVVTDIEGTTTPIVFVKNVLFPYVTSHMQEFLKKNWASEELKSKIEGLRTQATKDIADNVEGATPIPVESEENPAEKVQQAILASIEWQMKADRKIGALKDFQGYMWAEGYANGELKGSIYDDVTKALDQWKSDSKKLYIYSSGSVPAQKLIFGFSDKGDLLHYFSGYYDTNIGLKVEVESYTKIAADIGAEPAKILFLSDNIREIEAAKKAGFQAVILDRPGNEPLSDEARSKHIVVKSFLDIPKPL</sequence>